<comment type="subcellular location">
    <subcellularLocation>
        <location evidence="1">Cell membrane</location>
        <topology evidence="1">Lipid-anchor</topology>
        <topology evidence="1">GPI-anchor</topology>
    </subcellularLocation>
</comment>
<evidence type="ECO:0000256" key="3">
    <source>
        <dbReference type="ARBA" id="ARBA00022475"/>
    </source>
</evidence>
<sequence>MDSRNCYLLCLALVLAVSSTIEVEGLDITKMLSQYPECTLFNKYLTETKLAEQINSLKAVTVMAVNDEAMAAIVGKSPDTVKAIMSTHVLVNYYDEKRLSEAQGAHAMVETMFQRSGVAKNSQGYIYVALINEGETAFGSAAAEPNPTYDVLLVKTMMTEPEVVSILMVNKLLVPAGIEGASPTWRNAFFSTIAQSPGSAEAPAPSTSSHIHVSFVIVGGSKGASEIRLASSKVKRMYFRG</sequence>
<keyword evidence="6" id="KW-0472">Membrane</keyword>
<dbReference type="GO" id="GO:0098552">
    <property type="term" value="C:side of membrane"/>
    <property type="evidence" value="ECO:0007669"/>
    <property type="project" value="UniProtKB-KW"/>
</dbReference>
<dbReference type="InterPro" id="IPR036378">
    <property type="entry name" value="FAS1_dom_sf"/>
</dbReference>
<keyword evidence="7" id="KW-0449">Lipoprotein</keyword>
<dbReference type="Gene3D" id="2.30.180.10">
    <property type="entry name" value="FAS1 domain"/>
    <property type="match status" value="1"/>
</dbReference>
<keyword evidence="5 8" id="KW-0732">Signal</keyword>
<gene>
    <name evidence="10" type="primary">FLA14</name>
    <name evidence="10" type="ORF">CR513_50384</name>
</gene>
<evidence type="ECO:0000256" key="7">
    <source>
        <dbReference type="ARBA" id="ARBA00023288"/>
    </source>
</evidence>
<comment type="caution">
    <text evidence="10">The sequence shown here is derived from an EMBL/GenBank/DDBJ whole genome shotgun (WGS) entry which is preliminary data.</text>
</comment>
<protein>
    <submittedName>
        <fullName evidence="10">Fasciclin-like arabinogalactan protein 14</fullName>
    </submittedName>
</protein>
<name>A0A371EWG3_MUCPR</name>
<dbReference type="InterPro" id="IPR000782">
    <property type="entry name" value="FAS1_domain"/>
</dbReference>
<dbReference type="EMBL" id="QJKJ01011733">
    <property type="protein sequence ID" value="RDX70372.1"/>
    <property type="molecule type" value="Genomic_DNA"/>
</dbReference>
<keyword evidence="4" id="KW-0325">Glycoprotein</keyword>
<dbReference type="PROSITE" id="PS50213">
    <property type="entry name" value="FAS1"/>
    <property type="match status" value="1"/>
</dbReference>
<reference evidence="10" key="1">
    <citation type="submission" date="2018-05" db="EMBL/GenBank/DDBJ databases">
        <title>Draft genome of Mucuna pruriens seed.</title>
        <authorList>
            <person name="Nnadi N.E."/>
            <person name="Vos R."/>
            <person name="Hasami M.H."/>
            <person name="Devisetty U.K."/>
            <person name="Aguiy J.C."/>
        </authorList>
    </citation>
    <scope>NUCLEOTIDE SEQUENCE [LARGE SCALE GENOMIC DNA]</scope>
    <source>
        <strain evidence="10">JCA_2017</strain>
    </source>
</reference>
<dbReference type="PANTHER" id="PTHR32382">
    <property type="entry name" value="FASCICLIN-LIKE ARABINOGALACTAN PROTEIN"/>
    <property type="match status" value="1"/>
</dbReference>
<evidence type="ECO:0000256" key="6">
    <source>
        <dbReference type="ARBA" id="ARBA00023136"/>
    </source>
</evidence>
<evidence type="ECO:0000256" key="5">
    <source>
        <dbReference type="ARBA" id="ARBA00022729"/>
    </source>
</evidence>
<evidence type="ECO:0000256" key="2">
    <source>
        <dbReference type="ARBA" id="ARBA00007843"/>
    </source>
</evidence>
<feature type="domain" description="FAS1" evidence="9">
    <location>
        <begin position="25"/>
        <end position="173"/>
    </location>
</feature>
<dbReference type="SUPFAM" id="SSF82153">
    <property type="entry name" value="FAS1 domain"/>
    <property type="match status" value="1"/>
</dbReference>
<accession>A0A371EWG3</accession>
<dbReference type="AlphaFoldDB" id="A0A371EWG3"/>
<dbReference type="Pfam" id="PF02469">
    <property type="entry name" value="Fasciclin"/>
    <property type="match status" value="1"/>
</dbReference>
<dbReference type="OrthoDB" id="694090at2759"/>
<keyword evidence="11" id="KW-1185">Reference proteome</keyword>
<evidence type="ECO:0000313" key="10">
    <source>
        <dbReference type="EMBL" id="RDX70372.1"/>
    </source>
</evidence>
<keyword evidence="4" id="KW-0336">GPI-anchor</keyword>
<evidence type="ECO:0000256" key="1">
    <source>
        <dbReference type="ARBA" id="ARBA00004609"/>
    </source>
</evidence>
<dbReference type="GO" id="GO:0005886">
    <property type="term" value="C:plasma membrane"/>
    <property type="evidence" value="ECO:0007669"/>
    <property type="project" value="UniProtKB-SubCell"/>
</dbReference>
<evidence type="ECO:0000256" key="4">
    <source>
        <dbReference type="ARBA" id="ARBA00022622"/>
    </source>
</evidence>
<feature type="chain" id="PRO_5016985014" evidence="8">
    <location>
        <begin position="26"/>
        <end position="241"/>
    </location>
</feature>
<feature type="non-terminal residue" evidence="10">
    <location>
        <position position="1"/>
    </location>
</feature>
<comment type="similarity">
    <text evidence="2">Belongs to the fasciclin-like AGP family.</text>
</comment>
<evidence type="ECO:0000259" key="9">
    <source>
        <dbReference type="PROSITE" id="PS50213"/>
    </source>
</evidence>
<keyword evidence="3" id="KW-1003">Cell membrane</keyword>
<dbReference type="InterPro" id="IPR033254">
    <property type="entry name" value="Plant_FLA"/>
</dbReference>
<evidence type="ECO:0000256" key="8">
    <source>
        <dbReference type="SAM" id="SignalP"/>
    </source>
</evidence>
<dbReference type="Proteomes" id="UP000257109">
    <property type="component" value="Unassembled WGS sequence"/>
</dbReference>
<organism evidence="10 11">
    <name type="scientific">Mucuna pruriens</name>
    <name type="common">Velvet bean</name>
    <name type="synonym">Dolichos pruriens</name>
    <dbReference type="NCBI Taxonomy" id="157652"/>
    <lineage>
        <taxon>Eukaryota</taxon>
        <taxon>Viridiplantae</taxon>
        <taxon>Streptophyta</taxon>
        <taxon>Embryophyta</taxon>
        <taxon>Tracheophyta</taxon>
        <taxon>Spermatophyta</taxon>
        <taxon>Magnoliopsida</taxon>
        <taxon>eudicotyledons</taxon>
        <taxon>Gunneridae</taxon>
        <taxon>Pentapetalae</taxon>
        <taxon>rosids</taxon>
        <taxon>fabids</taxon>
        <taxon>Fabales</taxon>
        <taxon>Fabaceae</taxon>
        <taxon>Papilionoideae</taxon>
        <taxon>50 kb inversion clade</taxon>
        <taxon>NPAAA clade</taxon>
        <taxon>indigoferoid/millettioid clade</taxon>
        <taxon>Phaseoleae</taxon>
        <taxon>Mucuna</taxon>
    </lineage>
</organism>
<proteinExistence type="inferred from homology"/>
<dbReference type="PANTHER" id="PTHR32382:SF86">
    <property type="entry name" value="FASCICLIN-LIKE ARABINOGALACTAN PROTEIN-RELATED"/>
    <property type="match status" value="1"/>
</dbReference>
<dbReference type="STRING" id="157652.A0A371EWG3"/>
<feature type="signal peptide" evidence="8">
    <location>
        <begin position="1"/>
        <end position="25"/>
    </location>
</feature>
<evidence type="ECO:0000313" key="11">
    <source>
        <dbReference type="Proteomes" id="UP000257109"/>
    </source>
</evidence>